<dbReference type="KEGG" id="add:HUW48_24770"/>
<feature type="domain" description="Secretion system C-terminal sorting" evidence="3">
    <location>
        <begin position="1097"/>
        <end position="1172"/>
    </location>
</feature>
<reference evidence="5 6" key="1">
    <citation type="submission" date="2020-08" db="EMBL/GenBank/DDBJ databases">
        <title>Adhaeribacter dokdonensis sp. nov., isolated from the rhizosphere of Elymus tsukushiensis, a plant native to the Dokdo Islands, Republic of Korea.</title>
        <authorList>
            <person name="Ghim S.Y."/>
        </authorList>
    </citation>
    <scope>NUCLEOTIDE SEQUENCE [LARGE SCALE GENOMIC DNA]</scope>
    <source>
        <strain evidence="5 6">KUDC8001</strain>
    </source>
</reference>
<dbReference type="SUPFAM" id="SSF55486">
    <property type="entry name" value="Metalloproteases ('zincins'), catalytic domain"/>
    <property type="match status" value="1"/>
</dbReference>
<dbReference type="InterPro" id="IPR045474">
    <property type="entry name" value="GEVED"/>
</dbReference>
<feature type="signal peptide" evidence="2">
    <location>
        <begin position="1"/>
        <end position="23"/>
    </location>
</feature>
<evidence type="ECO:0000259" key="4">
    <source>
        <dbReference type="Pfam" id="PF20009"/>
    </source>
</evidence>
<feature type="region of interest" description="Disordered" evidence="1">
    <location>
        <begin position="673"/>
        <end position="695"/>
    </location>
</feature>
<evidence type="ECO:0000313" key="5">
    <source>
        <dbReference type="EMBL" id="QMU31035.1"/>
    </source>
</evidence>
<keyword evidence="6" id="KW-1185">Reference proteome</keyword>
<dbReference type="Gene3D" id="2.60.120.380">
    <property type="match status" value="1"/>
</dbReference>
<dbReference type="SUPFAM" id="SSF89260">
    <property type="entry name" value="Collagen-binding domain"/>
    <property type="match status" value="1"/>
</dbReference>
<dbReference type="Pfam" id="PF20009">
    <property type="entry name" value="GEVED"/>
    <property type="match status" value="1"/>
</dbReference>
<sequence length="1176" mass="126783">MKNFYKCFYFFLCWLGLTVPLKAQTPINLGKTADLLAAYRTKANAKTTNAISLYNQIKHSLPGHGALTLHVNVRKKEGPTELFMGSIAAQTNGSFFLKAAGNNLSGNIILPDQKKAYQYLSTSNGQAYLQEVDIDKVICVGLEPQLEPKGILNNQAAAPATKVVPMLESLPGASAVVLLDFDGQTVSGTPWNGGNPINAAPSTLTTQEIIEAWEIISEDYRPYALNITTNESVFLRVPAERRMRVIFTPTYEWYKPVGGTAYVGSFNWNDNSPCWVFNTGAKGAGDTGSHEVGHTLKLHHDGRISPVETYFYGQENWAPIMGASFYSPQAQWSKGEYPSADNTEDDLAIIATNGFNFRADDHSNTYKDATRIIKDVNGTVLPEKNKGVITTRTDTDVFSFTTEGGILSLTVTSHSSHPDLDVRLTLKNEALTTVAVADSASISASMNRTLTAGTYYLYIDGAKGTLGANSNYGSLGEYFISGSITSNYKSAYCIPAIKTACGNNISITDFSLHTLVNNASGCNGNKNAYINYNPAGSLTATLERGQKYPIRLQSNSAYQQGFGIWIDYNSDGDFNDAGEFVYTGVATAKNILNGTITIPMGVTDGVRRLRVRTQNQNPFASTGACTATDNGETEDYTITIKEPVVSNIQWDSRFGGSGDEGFSVVIRTPDGGYLSGGSSPSTLSGDKTQSSRGRNDYWIVKSDKDGKKLWDKRYGGSQDDYLATIVPTLDGGYLLGGTSLSGNNGDKSEASRGDRDFWLVKISGTGAKLWDKRYGGSGFDELKQIQELANGNIVLAGNSNSPSGGNKSQNSRGGKDYWVIKINGKGSPLWDKRYGGSLDENLESITLTLNGGFLLGGSSLSGKNGDKTQASQGGSDYWLVRVDGNGNKVWDKRYGGAGEDNLMDLGSTGTSTGNFFLAGHSTSGIGGDKSQTSQGGKDFWMIKINDNGTKIFDKRFGGNGQEGLRKILLTPDGGYLLAGRSESGVSGDKTQTNQGSSDYWIVKTSSTGIKEWDKRFGGSSYDEIRTALVTSDGGYLLGGRSNSGVSADRTQPSQGGIDYWLVKVAPISIGAPKVAARKTTPAQASVVNKELGKLNAFPNPFAGRLTIHFTLPQTEPAQVKVFDLQGKEIVTLFNGQAQANQKYEVEWQASNKPAGMYLLQLQTPTLRQQQKLLLTK</sequence>
<proteinExistence type="predicted"/>
<accession>A0A7L7LEX6</accession>
<dbReference type="PANTHER" id="PTHR42754:SF1">
    <property type="entry name" value="LIPOPROTEIN"/>
    <property type="match status" value="1"/>
</dbReference>
<dbReference type="Proteomes" id="UP000514509">
    <property type="component" value="Chromosome"/>
</dbReference>
<keyword evidence="2" id="KW-0732">Signal</keyword>
<evidence type="ECO:0000259" key="3">
    <source>
        <dbReference type="Pfam" id="PF18962"/>
    </source>
</evidence>
<dbReference type="EMBL" id="CP055153">
    <property type="protein sequence ID" value="QMU31035.1"/>
    <property type="molecule type" value="Genomic_DNA"/>
</dbReference>
<evidence type="ECO:0000313" key="6">
    <source>
        <dbReference type="Proteomes" id="UP000514509"/>
    </source>
</evidence>
<dbReference type="InterPro" id="IPR026444">
    <property type="entry name" value="Secre_tail"/>
</dbReference>
<dbReference type="Pfam" id="PF18962">
    <property type="entry name" value="Por_Secre_tail"/>
    <property type="match status" value="1"/>
</dbReference>
<protein>
    <submittedName>
        <fullName evidence="5">T9SS type A sorting domain-containing protein</fullName>
    </submittedName>
</protein>
<feature type="domain" description="GEVED" evidence="4">
    <location>
        <begin position="562"/>
        <end position="639"/>
    </location>
</feature>
<feature type="chain" id="PRO_5029514051" evidence="2">
    <location>
        <begin position="24"/>
        <end position="1176"/>
    </location>
</feature>
<dbReference type="PANTHER" id="PTHR42754">
    <property type="entry name" value="ENDOGLUCANASE"/>
    <property type="match status" value="1"/>
</dbReference>
<feature type="compositionally biased region" description="Low complexity" evidence="1">
    <location>
        <begin position="676"/>
        <end position="685"/>
    </location>
</feature>
<name>A0A7L7LEX6_9BACT</name>
<dbReference type="RefSeq" id="WP_182413475.1">
    <property type="nucleotide sequence ID" value="NZ_CP055153.1"/>
</dbReference>
<organism evidence="5 6">
    <name type="scientific">Adhaeribacter radiodurans</name>
    <dbReference type="NCBI Taxonomy" id="2745197"/>
    <lineage>
        <taxon>Bacteria</taxon>
        <taxon>Pseudomonadati</taxon>
        <taxon>Bacteroidota</taxon>
        <taxon>Cytophagia</taxon>
        <taxon>Cytophagales</taxon>
        <taxon>Hymenobacteraceae</taxon>
        <taxon>Adhaeribacter</taxon>
    </lineage>
</organism>
<dbReference type="NCBIfam" id="TIGR04183">
    <property type="entry name" value="Por_Secre_tail"/>
    <property type="match status" value="1"/>
</dbReference>
<evidence type="ECO:0000256" key="1">
    <source>
        <dbReference type="SAM" id="MobiDB-lite"/>
    </source>
</evidence>
<dbReference type="AlphaFoldDB" id="A0A7L7LEX6"/>
<gene>
    <name evidence="5" type="ORF">HUW48_24770</name>
</gene>
<evidence type="ECO:0000256" key="2">
    <source>
        <dbReference type="SAM" id="SignalP"/>
    </source>
</evidence>